<sequence length="281" mass="29476">EVTEAAVRGVVAHEECGRAHVARAVELEHEWVVESSPDVHLGVVYQQALDHDLGAPYESKSTSSRGMNHSGTPTSAPAPVAVDDAPVAARRSPNGQPAGRPAVGELTATSGPLGHLAPISPAEVTQVTRSPASSFHLFIQNVDGHEHTHHVNRLSVVESVDSEPRKPNKTRAKCCSNLSFENPWVQKITALAVGVPGGILGVLPAVVLNNWLKSTAYLGSFCIASIITMGGFAALYGEVTGRLGGSSLVMDLRVGFISASFSFVVGIVFQATGLMSVIFGE</sequence>
<dbReference type="Proteomes" id="UP000002640">
    <property type="component" value="Unassembled WGS sequence"/>
</dbReference>
<dbReference type="PANTHER" id="PTHR33876:SF4">
    <property type="entry name" value="CHLOROPLAST PROTEIN FOR GROWTH AND FERTILITY 2"/>
    <property type="match status" value="1"/>
</dbReference>
<protein>
    <submittedName>
        <fullName evidence="3">Uncharacterized protein</fullName>
    </submittedName>
</protein>
<dbReference type="PANTHER" id="PTHR33876">
    <property type="entry name" value="UNNAMED PRODUCT"/>
    <property type="match status" value="1"/>
</dbReference>
<keyword evidence="2" id="KW-1133">Transmembrane helix</keyword>
<dbReference type="KEGG" id="psoj:PHYSODRAFT_342838"/>
<gene>
    <name evidence="3" type="ORF">PHYSODRAFT_342838</name>
</gene>
<evidence type="ECO:0000313" key="3">
    <source>
        <dbReference type="EMBL" id="EGZ04997.1"/>
    </source>
</evidence>
<dbReference type="InParanoid" id="G5AHS6"/>
<evidence type="ECO:0000313" key="4">
    <source>
        <dbReference type="Proteomes" id="UP000002640"/>
    </source>
</evidence>
<dbReference type="AlphaFoldDB" id="G5AHS6"/>
<feature type="transmembrane region" description="Helical" evidence="2">
    <location>
        <begin position="256"/>
        <end position="279"/>
    </location>
</feature>
<dbReference type="RefSeq" id="XP_009539627.1">
    <property type="nucleotide sequence ID" value="XM_009541332.1"/>
</dbReference>
<feature type="compositionally biased region" description="Low complexity" evidence="1">
    <location>
        <begin position="77"/>
        <end position="89"/>
    </location>
</feature>
<keyword evidence="2" id="KW-0472">Membrane</keyword>
<reference evidence="3 4" key="1">
    <citation type="journal article" date="2006" name="Science">
        <title>Phytophthora genome sequences uncover evolutionary origins and mechanisms of pathogenesis.</title>
        <authorList>
            <person name="Tyler B.M."/>
            <person name="Tripathy S."/>
            <person name="Zhang X."/>
            <person name="Dehal P."/>
            <person name="Jiang R.H."/>
            <person name="Aerts A."/>
            <person name="Arredondo F.D."/>
            <person name="Baxter L."/>
            <person name="Bensasson D."/>
            <person name="Beynon J.L."/>
            <person name="Chapman J."/>
            <person name="Damasceno C.M."/>
            <person name="Dorrance A.E."/>
            <person name="Dou D."/>
            <person name="Dickerman A.W."/>
            <person name="Dubchak I.L."/>
            <person name="Garbelotto M."/>
            <person name="Gijzen M."/>
            <person name="Gordon S.G."/>
            <person name="Govers F."/>
            <person name="Grunwald N.J."/>
            <person name="Huang W."/>
            <person name="Ivors K.L."/>
            <person name="Jones R.W."/>
            <person name="Kamoun S."/>
            <person name="Krampis K."/>
            <person name="Lamour K.H."/>
            <person name="Lee M.K."/>
            <person name="McDonald W.H."/>
            <person name="Medina M."/>
            <person name="Meijer H.J."/>
            <person name="Nordberg E.K."/>
            <person name="Maclean D.J."/>
            <person name="Ospina-Giraldo M.D."/>
            <person name="Morris P.F."/>
            <person name="Phuntumart V."/>
            <person name="Putnam N.H."/>
            <person name="Rash S."/>
            <person name="Rose J.K."/>
            <person name="Sakihama Y."/>
            <person name="Salamov A.A."/>
            <person name="Savidor A."/>
            <person name="Scheuring C.F."/>
            <person name="Smith B.M."/>
            <person name="Sobral B.W."/>
            <person name="Terry A."/>
            <person name="Torto-Alalibo T.A."/>
            <person name="Win J."/>
            <person name="Xu Z."/>
            <person name="Zhang H."/>
            <person name="Grigoriev I.V."/>
            <person name="Rokhsar D.S."/>
            <person name="Boore J.L."/>
        </authorList>
    </citation>
    <scope>NUCLEOTIDE SEQUENCE [LARGE SCALE GENOMIC DNA]</scope>
    <source>
        <strain evidence="3 4">P6497</strain>
    </source>
</reference>
<keyword evidence="2" id="KW-0812">Transmembrane</keyword>
<name>G5AHS6_PHYSP</name>
<dbReference type="GeneID" id="20648405"/>
<dbReference type="EMBL" id="JH159171">
    <property type="protein sequence ID" value="EGZ04997.1"/>
    <property type="molecule type" value="Genomic_DNA"/>
</dbReference>
<feature type="region of interest" description="Disordered" evidence="1">
    <location>
        <begin position="55"/>
        <end position="109"/>
    </location>
</feature>
<keyword evidence="4" id="KW-1185">Reference proteome</keyword>
<proteinExistence type="predicted"/>
<feature type="transmembrane region" description="Helical" evidence="2">
    <location>
        <begin position="184"/>
        <end position="208"/>
    </location>
</feature>
<evidence type="ECO:0000256" key="2">
    <source>
        <dbReference type="SAM" id="Phobius"/>
    </source>
</evidence>
<feature type="compositionally biased region" description="Polar residues" evidence="1">
    <location>
        <begin position="59"/>
        <end position="75"/>
    </location>
</feature>
<feature type="non-terminal residue" evidence="3">
    <location>
        <position position="1"/>
    </location>
</feature>
<feature type="transmembrane region" description="Helical" evidence="2">
    <location>
        <begin position="215"/>
        <end position="236"/>
    </location>
</feature>
<dbReference type="InterPro" id="IPR052776">
    <property type="entry name" value="Chloro_ReproSupport/MetalTrans"/>
</dbReference>
<accession>G5AHS6</accession>
<evidence type="ECO:0000256" key="1">
    <source>
        <dbReference type="SAM" id="MobiDB-lite"/>
    </source>
</evidence>
<organism evidence="3 4">
    <name type="scientific">Phytophthora sojae (strain P6497)</name>
    <name type="common">Soybean stem and root rot agent</name>
    <name type="synonym">Phytophthora megasperma f. sp. glycines</name>
    <dbReference type="NCBI Taxonomy" id="1094619"/>
    <lineage>
        <taxon>Eukaryota</taxon>
        <taxon>Sar</taxon>
        <taxon>Stramenopiles</taxon>
        <taxon>Oomycota</taxon>
        <taxon>Peronosporomycetes</taxon>
        <taxon>Peronosporales</taxon>
        <taxon>Peronosporaceae</taxon>
        <taxon>Phytophthora</taxon>
    </lineage>
</organism>